<dbReference type="Proteomes" id="UP000053268">
    <property type="component" value="Unassembled WGS sequence"/>
</dbReference>
<organism evidence="2 3">
    <name type="scientific">Papilio xuthus</name>
    <name type="common">Asian swallowtail butterfly</name>
    <dbReference type="NCBI Taxonomy" id="66420"/>
    <lineage>
        <taxon>Eukaryota</taxon>
        <taxon>Metazoa</taxon>
        <taxon>Ecdysozoa</taxon>
        <taxon>Arthropoda</taxon>
        <taxon>Hexapoda</taxon>
        <taxon>Insecta</taxon>
        <taxon>Pterygota</taxon>
        <taxon>Neoptera</taxon>
        <taxon>Endopterygota</taxon>
        <taxon>Lepidoptera</taxon>
        <taxon>Glossata</taxon>
        <taxon>Ditrysia</taxon>
        <taxon>Papilionoidea</taxon>
        <taxon>Papilionidae</taxon>
        <taxon>Papilioninae</taxon>
        <taxon>Papilio</taxon>
    </lineage>
</organism>
<evidence type="ECO:0000256" key="1">
    <source>
        <dbReference type="SAM" id="Phobius"/>
    </source>
</evidence>
<keyword evidence="1" id="KW-1133">Transmembrane helix</keyword>
<keyword evidence="1" id="KW-0472">Membrane</keyword>
<dbReference type="EMBL" id="KQ458575">
    <property type="protein sequence ID" value="KPJ05772.1"/>
    <property type="molecule type" value="Genomic_DNA"/>
</dbReference>
<name>A0A194QJR5_PAPXU</name>
<dbReference type="AlphaFoldDB" id="A0A194QJR5"/>
<evidence type="ECO:0000313" key="3">
    <source>
        <dbReference type="Proteomes" id="UP000053268"/>
    </source>
</evidence>
<proteinExistence type="predicted"/>
<keyword evidence="1" id="KW-0812">Transmembrane</keyword>
<feature type="transmembrane region" description="Helical" evidence="1">
    <location>
        <begin position="6"/>
        <end position="32"/>
    </location>
</feature>
<protein>
    <submittedName>
        <fullName evidence="2">Uncharacterized protein</fullName>
    </submittedName>
</protein>
<accession>A0A194QJR5</accession>
<gene>
    <name evidence="2" type="ORF">RR46_02294</name>
</gene>
<evidence type="ECO:0000313" key="2">
    <source>
        <dbReference type="EMBL" id="KPJ05772.1"/>
    </source>
</evidence>
<keyword evidence="3" id="KW-1185">Reference proteome</keyword>
<reference evidence="2 3" key="1">
    <citation type="journal article" date="2015" name="Nat. Commun.">
        <title>Outbred genome sequencing and CRISPR/Cas9 gene editing in butterflies.</title>
        <authorList>
            <person name="Li X."/>
            <person name="Fan D."/>
            <person name="Zhang W."/>
            <person name="Liu G."/>
            <person name="Zhang L."/>
            <person name="Zhao L."/>
            <person name="Fang X."/>
            <person name="Chen L."/>
            <person name="Dong Y."/>
            <person name="Chen Y."/>
            <person name="Ding Y."/>
            <person name="Zhao R."/>
            <person name="Feng M."/>
            <person name="Zhu Y."/>
            <person name="Feng Y."/>
            <person name="Jiang X."/>
            <person name="Zhu D."/>
            <person name="Xiang H."/>
            <person name="Feng X."/>
            <person name="Li S."/>
            <person name="Wang J."/>
            <person name="Zhang G."/>
            <person name="Kronforst M.R."/>
            <person name="Wang W."/>
        </authorList>
    </citation>
    <scope>NUCLEOTIDE SEQUENCE [LARGE SCALE GENOMIC DNA]</scope>
    <source>
        <strain evidence="2">Ya'a_city_454_Px</strain>
        <tissue evidence="2">Whole body</tissue>
    </source>
</reference>
<sequence>MIYNTTIQSIFILFTVMLNIRIATMIMLFFLIEALSANSIDRERRQIPDLPIGGLTSAVPGAGNLLGPVAGLASGGLDPSKFTDFFSNFFKKP</sequence>